<dbReference type="InterPro" id="IPR013520">
    <property type="entry name" value="Ribonucl_H"/>
</dbReference>
<sequence>MCYTTSGLELTRVSVVDSALQLVYDTFIRPDRDIVDYNTRFSGVTAADLAHISTSIRDVQAALLTLFNAHTILIGHSLQSDLLALRLIHGTVLDTSVLFPHRSGLPYKRSLRNLTAHYLGHVIQTGWMATAPARTPAPACAWSSGRWDKTLRLSADRSPAFCGQDYDFGKSFVITCISCPTCLTIKEWFSKL</sequence>
<evidence type="ECO:0000256" key="2">
    <source>
        <dbReference type="ARBA" id="ARBA00006357"/>
    </source>
</evidence>
<dbReference type="CDD" id="cd06145">
    <property type="entry name" value="REX1_like"/>
    <property type="match status" value="1"/>
</dbReference>
<dbReference type="PANTHER" id="PTHR12801">
    <property type="entry name" value="RNA EXONUCLEASE REXO1 / RECO3 FAMILY MEMBER-RELATED"/>
    <property type="match status" value="1"/>
</dbReference>
<evidence type="ECO:0000313" key="8">
    <source>
        <dbReference type="EMBL" id="KAF6290966.1"/>
    </source>
</evidence>
<comment type="caution">
    <text evidence="8">The sequence shown here is derived from an EMBL/GenBank/DDBJ whole genome shotgun (WGS) entry which is preliminary data.</text>
</comment>
<keyword evidence="9" id="KW-1185">Reference proteome</keyword>
<protein>
    <recommendedName>
        <fullName evidence="7">Exonuclease domain-containing protein</fullName>
    </recommendedName>
</protein>
<dbReference type="InterPro" id="IPR034922">
    <property type="entry name" value="REX1-like_exo"/>
</dbReference>
<reference evidence="8 9" key="1">
    <citation type="journal article" date="2020" name="Nature">
        <title>Six reference-quality genomes reveal evolution of bat adaptations.</title>
        <authorList>
            <person name="Jebb D."/>
            <person name="Huang Z."/>
            <person name="Pippel M."/>
            <person name="Hughes G.M."/>
            <person name="Lavrichenko K."/>
            <person name="Devanna P."/>
            <person name="Winkler S."/>
            <person name="Jermiin L.S."/>
            <person name="Skirmuntt E.C."/>
            <person name="Katzourakis A."/>
            <person name="Burkitt-Gray L."/>
            <person name="Ray D.A."/>
            <person name="Sullivan K.A.M."/>
            <person name="Roscito J.G."/>
            <person name="Kirilenko B.M."/>
            <person name="Davalos L.M."/>
            <person name="Corthals A.P."/>
            <person name="Power M.L."/>
            <person name="Jones G."/>
            <person name="Ransome R.D."/>
            <person name="Dechmann D.K.N."/>
            <person name="Locatelli A.G."/>
            <person name="Puechmaille S.J."/>
            <person name="Fedrigo O."/>
            <person name="Jarvis E.D."/>
            <person name="Hiller M."/>
            <person name="Vernes S.C."/>
            <person name="Myers E.W."/>
            <person name="Teeling E.C."/>
        </authorList>
    </citation>
    <scope>NUCLEOTIDE SEQUENCE [LARGE SCALE GENOMIC DNA]</scope>
    <source>
        <strain evidence="8">MMyoMyo1</strain>
        <tissue evidence="8">Flight muscle</tissue>
    </source>
</reference>
<keyword evidence="6" id="KW-0539">Nucleus</keyword>
<name>A0A7J7SRB3_MYOMY</name>
<dbReference type="InterPro" id="IPR012337">
    <property type="entry name" value="RNaseH-like_sf"/>
</dbReference>
<organism evidence="8 9">
    <name type="scientific">Myotis myotis</name>
    <name type="common">Greater mouse-eared bat</name>
    <name type="synonym">Vespertilio myotis</name>
    <dbReference type="NCBI Taxonomy" id="51298"/>
    <lineage>
        <taxon>Eukaryota</taxon>
        <taxon>Metazoa</taxon>
        <taxon>Chordata</taxon>
        <taxon>Craniata</taxon>
        <taxon>Vertebrata</taxon>
        <taxon>Euteleostomi</taxon>
        <taxon>Mammalia</taxon>
        <taxon>Eutheria</taxon>
        <taxon>Laurasiatheria</taxon>
        <taxon>Chiroptera</taxon>
        <taxon>Yangochiroptera</taxon>
        <taxon>Vespertilionidae</taxon>
        <taxon>Myotis</taxon>
    </lineage>
</organism>
<evidence type="ECO:0000256" key="1">
    <source>
        <dbReference type="ARBA" id="ARBA00004123"/>
    </source>
</evidence>
<proteinExistence type="inferred from homology"/>
<comment type="subcellular location">
    <subcellularLocation>
        <location evidence="1">Nucleus</location>
    </subcellularLocation>
</comment>
<feature type="domain" description="Exonuclease" evidence="7">
    <location>
        <begin position="1"/>
        <end position="149"/>
    </location>
</feature>
<evidence type="ECO:0000256" key="5">
    <source>
        <dbReference type="ARBA" id="ARBA00022839"/>
    </source>
</evidence>
<dbReference type="PANTHER" id="PTHR12801:SF115">
    <property type="entry name" value="FI18136P1-RELATED"/>
    <property type="match status" value="1"/>
</dbReference>
<evidence type="ECO:0000256" key="4">
    <source>
        <dbReference type="ARBA" id="ARBA00022801"/>
    </source>
</evidence>
<evidence type="ECO:0000259" key="7">
    <source>
        <dbReference type="SMART" id="SM00479"/>
    </source>
</evidence>
<keyword evidence="3" id="KW-0540">Nuclease</keyword>
<dbReference type="SUPFAM" id="SSF53098">
    <property type="entry name" value="Ribonuclease H-like"/>
    <property type="match status" value="1"/>
</dbReference>
<evidence type="ECO:0000256" key="6">
    <source>
        <dbReference type="ARBA" id="ARBA00023242"/>
    </source>
</evidence>
<dbReference type="GO" id="GO:0005634">
    <property type="term" value="C:nucleus"/>
    <property type="evidence" value="ECO:0007669"/>
    <property type="project" value="UniProtKB-SubCell"/>
</dbReference>
<evidence type="ECO:0000313" key="9">
    <source>
        <dbReference type="Proteomes" id="UP000527355"/>
    </source>
</evidence>
<dbReference type="InterPro" id="IPR036397">
    <property type="entry name" value="RNaseH_sf"/>
</dbReference>
<dbReference type="Gene3D" id="3.30.420.10">
    <property type="entry name" value="Ribonuclease H-like superfamily/Ribonuclease H"/>
    <property type="match status" value="1"/>
</dbReference>
<gene>
    <name evidence="8" type="ORF">mMyoMyo1_009353</name>
</gene>
<dbReference type="EMBL" id="JABWUV010000018">
    <property type="protein sequence ID" value="KAF6290966.1"/>
    <property type="molecule type" value="Genomic_DNA"/>
</dbReference>
<keyword evidence="4" id="KW-0378">Hydrolase</keyword>
<dbReference type="Proteomes" id="UP000527355">
    <property type="component" value="Unassembled WGS sequence"/>
</dbReference>
<dbReference type="InterPro" id="IPR047021">
    <property type="entry name" value="REXO1/3/4-like"/>
</dbReference>
<dbReference type="GO" id="GO:0004527">
    <property type="term" value="F:exonuclease activity"/>
    <property type="evidence" value="ECO:0007669"/>
    <property type="project" value="UniProtKB-KW"/>
</dbReference>
<dbReference type="SMART" id="SM00479">
    <property type="entry name" value="EXOIII"/>
    <property type="match status" value="1"/>
</dbReference>
<dbReference type="AlphaFoldDB" id="A0A7J7SRB3"/>
<dbReference type="GO" id="GO:0003676">
    <property type="term" value="F:nucleic acid binding"/>
    <property type="evidence" value="ECO:0007669"/>
    <property type="project" value="InterPro"/>
</dbReference>
<keyword evidence="5" id="KW-0269">Exonuclease</keyword>
<dbReference type="VEuPathDB" id="HostDB:LOC118673675"/>
<comment type="similarity">
    <text evidence="2">Belongs to the REXO1/REXO3 family.</text>
</comment>
<evidence type="ECO:0000256" key="3">
    <source>
        <dbReference type="ARBA" id="ARBA00022722"/>
    </source>
</evidence>
<accession>A0A7J7SRB3</accession>